<dbReference type="GeneTree" id="ENSGT00990000205456"/>
<keyword evidence="2" id="KW-1185">Reference proteome</keyword>
<dbReference type="PANTHER" id="PTHR31635">
    <property type="entry name" value="REVERSE TRANSCRIPTASE DOMAIN-CONTAINING PROTEIN-RELATED"/>
    <property type="match status" value="1"/>
</dbReference>
<dbReference type="PANTHER" id="PTHR31635:SF196">
    <property type="entry name" value="REVERSE TRANSCRIPTASE DOMAIN-CONTAINING PROTEIN-RELATED"/>
    <property type="match status" value="1"/>
</dbReference>
<reference evidence="1" key="1">
    <citation type="submission" date="2025-08" db="UniProtKB">
        <authorList>
            <consortium name="Ensembl"/>
        </authorList>
    </citation>
    <scope>IDENTIFICATION</scope>
</reference>
<proteinExistence type="predicted"/>
<dbReference type="Ensembl" id="ENSSMRT00000010898.1">
    <property type="protein sequence ID" value="ENSSMRP00000009343.1"/>
    <property type="gene ID" value="ENSSMRG00000007465.1"/>
</dbReference>
<protein>
    <recommendedName>
        <fullName evidence="3">Reverse transcriptase domain-containing protein</fullName>
    </recommendedName>
</protein>
<organism evidence="1 2">
    <name type="scientific">Salvator merianae</name>
    <name type="common">Argentine black and white tegu</name>
    <name type="synonym">Tupinambis merianae</name>
    <dbReference type="NCBI Taxonomy" id="96440"/>
    <lineage>
        <taxon>Eukaryota</taxon>
        <taxon>Metazoa</taxon>
        <taxon>Chordata</taxon>
        <taxon>Craniata</taxon>
        <taxon>Vertebrata</taxon>
        <taxon>Euteleostomi</taxon>
        <taxon>Lepidosauria</taxon>
        <taxon>Squamata</taxon>
        <taxon>Bifurcata</taxon>
        <taxon>Unidentata</taxon>
        <taxon>Episquamata</taxon>
        <taxon>Laterata</taxon>
        <taxon>Teiioidea</taxon>
        <taxon>Teiidae</taxon>
        <taxon>Salvator</taxon>
    </lineage>
</organism>
<dbReference type="Proteomes" id="UP000694421">
    <property type="component" value="Unplaced"/>
</dbReference>
<reference evidence="1" key="2">
    <citation type="submission" date="2025-09" db="UniProtKB">
        <authorList>
            <consortium name="Ensembl"/>
        </authorList>
    </citation>
    <scope>IDENTIFICATION</scope>
</reference>
<evidence type="ECO:0008006" key="3">
    <source>
        <dbReference type="Google" id="ProtNLM"/>
    </source>
</evidence>
<evidence type="ECO:0000313" key="1">
    <source>
        <dbReference type="Ensembl" id="ENSSMRP00000009343.1"/>
    </source>
</evidence>
<accession>A0A8D0BSK0</accession>
<sequence length="79" mass="9628">MEKLHKNLQYKKVQDKDAHSHHFYLYWWLEVMNRAIRQETNIEGLKIKKEEYRLKAFADDIVIILKDPMESIETVKLIL</sequence>
<dbReference type="AlphaFoldDB" id="A0A8D0BSK0"/>
<name>A0A8D0BSK0_SALMN</name>
<evidence type="ECO:0000313" key="2">
    <source>
        <dbReference type="Proteomes" id="UP000694421"/>
    </source>
</evidence>